<feature type="region of interest" description="Disordered" evidence="1">
    <location>
        <begin position="443"/>
        <end position="470"/>
    </location>
</feature>
<dbReference type="OMA" id="CKINKNR"/>
<evidence type="ECO:0000256" key="3">
    <source>
        <dbReference type="SAM" id="SignalP"/>
    </source>
</evidence>
<name>A0A163KI25_ABSGL</name>
<evidence type="ECO:0000313" key="5">
    <source>
        <dbReference type="Proteomes" id="UP000078561"/>
    </source>
</evidence>
<dbReference type="AlphaFoldDB" id="A0A163KI25"/>
<accession>A0A163KI25</accession>
<dbReference type="Proteomes" id="UP000078561">
    <property type="component" value="Unassembled WGS sequence"/>
</dbReference>
<dbReference type="OrthoDB" id="73465at2759"/>
<evidence type="ECO:0000256" key="1">
    <source>
        <dbReference type="SAM" id="MobiDB-lite"/>
    </source>
</evidence>
<protein>
    <recommendedName>
        <fullName evidence="6">Sequence orphan</fullName>
    </recommendedName>
</protein>
<dbReference type="InParanoid" id="A0A163KI25"/>
<keyword evidence="3" id="KW-0732">Signal</keyword>
<dbReference type="STRING" id="4829.A0A163KI25"/>
<dbReference type="EMBL" id="LT554888">
    <property type="protein sequence ID" value="SAM08163.1"/>
    <property type="molecule type" value="Genomic_DNA"/>
</dbReference>
<proteinExistence type="predicted"/>
<feature type="chain" id="PRO_5007843656" description="Sequence orphan" evidence="3">
    <location>
        <begin position="31"/>
        <end position="501"/>
    </location>
</feature>
<keyword evidence="2" id="KW-0472">Membrane</keyword>
<evidence type="ECO:0008006" key="6">
    <source>
        <dbReference type="Google" id="ProtNLM"/>
    </source>
</evidence>
<keyword evidence="2" id="KW-0812">Transmembrane</keyword>
<keyword evidence="5" id="KW-1185">Reference proteome</keyword>
<evidence type="ECO:0000313" key="4">
    <source>
        <dbReference type="EMBL" id="SAM08163.1"/>
    </source>
</evidence>
<organism evidence="4">
    <name type="scientific">Absidia glauca</name>
    <name type="common">Pin mould</name>
    <dbReference type="NCBI Taxonomy" id="4829"/>
    <lineage>
        <taxon>Eukaryota</taxon>
        <taxon>Fungi</taxon>
        <taxon>Fungi incertae sedis</taxon>
        <taxon>Mucoromycota</taxon>
        <taxon>Mucoromycotina</taxon>
        <taxon>Mucoromycetes</taxon>
        <taxon>Mucorales</taxon>
        <taxon>Cunninghamellaceae</taxon>
        <taxon>Absidia</taxon>
    </lineage>
</organism>
<reference evidence="4" key="1">
    <citation type="submission" date="2016-04" db="EMBL/GenBank/DDBJ databases">
        <authorList>
            <person name="Evans L.H."/>
            <person name="Alamgir A."/>
            <person name="Owens N."/>
            <person name="Weber N.D."/>
            <person name="Virtaneva K."/>
            <person name="Barbian K."/>
            <person name="Babar A."/>
            <person name="Rosenke K."/>
        </authorList>
    </citation>
    <scope>NUCLEOTIDE SEQUENCE [LARGE SCALE GENOMIC DNA]</scope>
    <source>
        <strain evidence="4">CBS 101.48</strain>
    </source>
</reference>
<feature type="signal peptide" evidence="3">
    <location>
        <begin position="1"/>
        <end position="30"/>
    </location>
</feature>
<evidence type="ECO:0000256" key="2">
    <source>
        <dbReference type="SAM" id="Phobius"/>
    </source>
</evidence>
<keyword evidence="2" id="KW-1133">Transmembrane helix</keyword>
<gene>
    <name evidence="4" type="primary">ABSGL_13825.1 scaffold 14339</name>
</gene>
<feature type="transmembrane region" description="Helical" evidence="2">
    <location>
        <begin position="482"/>
        <end position="500"/>
    </location>
</feature>
<sequence>MTLSNQWWQWCWWLRSSVLLLLCVSPLVYSNDILCIDHHRHPSHSTTYQQHTRQCNKASSTHVKKATQTTTNKVYYTLHCADKSAVCDHVNHTVRQATDILSSLLQLETPLYANVSYFSFCDAFDECTIDKSEISIGQAYPSVSYLMTDQSDNMTRMYPQATLKQYTRLKPKPQWLEYDIISQFNADNYWYYSDDPSDILPTQTDLLRTILHELVHGLGFVSSWTDDLYQRFEPYVDNLTPFLTPMLLIPPKQLDTIAQNEDTNHGNQPFWGFVEFPLDKYMVYHSVPLTSITNLLNHWGDANVLYNTIYDMVNAWINSDLHLYAQSAYHGSTTAQDIAIALPNKNDTLLMETSLVPFADGSTLSHVDYSSYHNTADYLMTYTTKPGVGVTAMNKNFPTGPVGPGLLHVLASLGYRIKRPGYQTIRPTLIFWNPPDDLVGTTDNPTASASIVPNGPARTPYPSSSSSSPAPSSSASIAFNSTLPYLLSPLLLLLCIFFVSL</sequence>